<feature type="region of interest" description="Disordered" evidence="14">
    <location>
        <begin position="238"/>
        <end position="377"/>
    </location>
</feature>
<dbReference type="EC" id="2.7.10.1" evidence="2"/>
<evidence type="ECO:0000256" key="12">
    <source>
        <dbReference type="ARBA" id="ARBA00023137"/>
    </source>
</evidence>
<dbReference type="PROSITE" id="PS50011">
    <property type="entry name" value="PROTEIN_KINASE_DOM"/>
    <property type="match status" value="1"/>
</dbReference>
<evidence type="ECO:0000256" key="4">
    <source>
        <dbReference type="ARBA" id="ARBA00022692"/>
    </source>
</evidence>
<evidence type="ECO:0000256" key="8">
    <source>
        <dbReference type="ARBA" id="ARBA00022777"/>
    </source>
</evidence>
<proteinExistence type="predicted"/>
<keyword evidence="9" id="KW-0067">ATP-binding</keyword>
<evidence type="ECO:0000256" key="13">
    <source>
        <dbReference type="ARBA" id="ARBA00051243"/>
    </source>
</evidence>
<name>A0A8D8T5M4_9HEMI</name>
<dbReference type="PROSITE" id="PS00109">
    <property type="entry name" value="PROTEIN_KINASE_TYR"/>
    <property type="match status" value="1"/>
</dbReference>
<dbReference type="GO" id="GO:0043410">
    <property type="term" value="P:positive regulation of MAPK cascade"/>
    <property type="evidence" value="ECO:0007669"/>
    <property type="project" value="TreeGrafter"/>
</dbReference>
<keyword evidence="3" id="KW-0808">Transferase</keyword>
<sequence length="523" mass="56108">MSAELADGMAYLASKKYVHRDLAARNCMVADDLTVKVGDFGMTRDIYETEYYRKGSRGFLPVRWMAPESLKDGVFTSSSDVWSYGVVLWEIATLASQPYQGLANEQVLNWVKGGGILVRPDNCPDRLFSLMRRCWQFKPQARPTFMQLLADLEPDTNPNFPSVSYYHSDAAKEHKIRMASKADTRTSSTTLDEAVPLRFACDDIEDFSLASDDENESENEQGDCMMCTYPPVTIADRHEDQRRSRNDSETTPLNGGGKPRGGGRGDYSGDDNEDEEDEERVGARGSSSVPTSSRYLEPVQTSQGRRYPLTGSSLPDSKNSTMGRLSEDSSAYLDSSRASTLGRSFPLELMEKPAPPTGNAAPAHGENSPSEREEGGVQSHVVNVNTDNELTQQGWVDNELTQQGWVPANEPEPQYTALGGAGPQYSTPPVSSAATVPRVGASTGAGIGAGLPSYLGGRFSTLGNRITGHHNPATQTGLGTTGLGGLGGGGDSIPPANGHVGGAPTRRNGTTPAPPHPASSMSC</sequence>
<keyword evidence="5" id="KW-0732">Signal</keyword>
<evidence type="ECO:0000256" key="14">
    <source>
        <dbReference type="SAM" id="MobiDB-lite"/>
    </source>
</evidence>
<dbReference type="InterPro" id="IPR002011">
    <property type="entry name" value="Tyr_kinase_rcpt_2_CS"/>
</dbReference>
<dbReference type="AlphaFoldDB" id="A0A8D8T5M4"/>
<dbReference type="Gene3D" id="1.10.510.10">
    <property type="entry name" value="Transferase(Phosphotransferase) domain 1"/>
    <property type="match status" value="1"/>
</dbReference>
<evidence type="ECO:0000256" key="7">
    <source>
        <dbReference type="ARBA" id="ARBA00022741"/>
    </source>
</evidence>
<keyword evidence="12" id="KW-0829">Tyrosine-protein kinase</keyword>
<dbReference type="GO" id="GO:0005524">
    <property type="term" value="F:ATP binding"/>
    <property type="evidence" value="ECO:0007669"/>
    <property type="project" value="UniProtKB-KW"/>
</dbReference>
<dbReference type="PROSITE" id="PS00239">
    <property type="entry name" value="RECEPTOR_TYR_KIN_II"/>
    <property type="match status" value="1"/>
</dbReference>
<comment type="catalytic activity">
    <reaction evidence="13">
        <text>L-tyrosyl-[protein] + ATP = O-phospho-L-tyrosyl-[protein] + ADP + H(+)</text>
        <dbReference type="Rhea" id="RHEA:10596"/>
        <dbReference type="Rhea" id="RHEA-COMP:10136"/>
        <dbReference type="Rhea" id="RHEA-COMP:20101"/>
        <dbReference type="ChEBI" id="CHEBI:15378"/>
        <dbReference type="ChEBI" id="CHEBI:30616"/>
        <dbReference type="ChEBI" id="CHEBI:46858"/>
        <dbReference type="ChEBI" id="CHEBI:61978"/>
        <dbReference type="ChEBI" id="CHEBI:456216"/>
        <dbReference type="EC" id="2.7.10.1"/>
    </reaction>
</comment>
<dbReference type="SUPFAM" id="SSF56112">
    <property type="entry name" value="Protein kinase-like (PK-like)"/>
    <property type="match status" value="1"/>
</dbReference>
<evidence type="ECO:0000256" key="9">
    <source>
        <dbReference type="ARBA" id="ARBA00022840"/>
    </source>
</evidence>
<keyword evidence="10" id="KW-1133">Transmembrane helix</keyword>
<dbReference type="InterPro" id="IPR011009">
    <property type="entry name" value="Kinase-like_dom_sf"/>
</dbReference>
<keyword evidence="7" id="KW-0547">Nucleotide-binding</keyword>
<feature type="compositionally biased region" description="Acidic residues" evidence="14">
    <location>
        <begin position="268"/>
        <end position="279"/>
    </location>
</feature>
<evidence type="ECO:0000313" key="16">
    <source>
        <dbReference type="EMBL" id="CAG6682401.1"/>
    </source>
</evidence>
<keyword evidence="6" id="KW-0677">Repeat</keyword>
<dbReference type="PRINTS" id="PR00109">
    <property type="entry name" value="TYRKINASE"/>
</dbReference>
<dbReference type="GO" id="GO:0042593">
    <property type="term" value="P:glucose homeostasis"/>
    <property type="evidence" value="ECO:0007669"/>
    <property type="project" value="TreeGrafter"/>
</dbReference>
<dbReference type="Pfam" id="PF07714">
    <property type="entry name" value="PK_Tyr_Ser-Thr"/>
    <property type="match status" value="1"/>
</dbReference>
<dbReference type="EMBL" id="HBUF01259032">
    <property type="protein sequence ID" value="CAG6682401.1"/>
    <property type="molecule type" value="Transcribed_RNA"/>
</dbReference>
<dbReference type="GO" id="GO:0051897">
    <property type="term" value="P:positive regulation of phosphatidylinositol 3-kinase/protein kinase B signal transduction"/>
    <property type="evidence" value="ECO:0007669"/>
    <property type="project" value="TreeGrafter"/>
</dbReference>
<evidence type="ECO:0000256" key="10">
    <source>
        <dbReference type="ARBA" id="ARBA00022989"/>
    </source>
</evidence>
<evidence type="ECO:0000259" key="15">
    <source>
        <dbReference type="PROSITE" id="PS50011"/>
    </source>
</evidence>
<evidence type="ECO:0000256" key="11">
    <source>
        <dbReference type="ARBA" id="ARBA00023136"/>
    </source>
</evidence>
<dbReference type="PANTHER" id="PTHR24416">
    <property type="entry name" value="TYROSINE-PROTEIN KINASE RECEPTOR"/>
    <property type="match status" value="1"/>
</dbReference>
<feature type="compositionally biased region" description="Basic and acidic residues" evidence="14">
    <location>
        <begin position="238"/>
        <end position="248"/>
    </location>
</feature>
<dbReference type="PANTHER" id="PTHR24416:SF525">
    <property type="entry name" value="INSULIN-LIKE RECEPTOR"/>
    <property type="match status" value="1"/>
</dbReference>
<feature type="domain" description="Protein kinase" evidence="15">
    <location>
        <begin position="1"/>
        <end position="160"/>
    </location>
</feature>
<reference evidence="16" key="1">
    <citation type="submission" date="2021-05" db="EMBL/GenBank/DDBJ databases">
        <authorList>
            <person name="Alioto T."/>
            <person name="Alioto T."/>
            <person name="Gomez Garrido J."/>
        </authorList>
    </citation>
    <scope>NUCLEOTIDE SEQUENCE</scope>
</reference>
<dbReference type="GO" id="GO:0030424">
    <property type="term" value="C:axon"/>
    <property type="evidence" value="ECO:0007669"/>
    <property type="project" value="TreeGrafter"/>
</dbReference>
<evidence type="ECO:0000256" key="2">
    <source>
        <dbReference type="ARBA" id="ARBA00011902"/>
    </source>
</evidence>
<dbReference type="InterPro" id="IPR001245">
    <property type="entry name" value="Ser-Thr/Tyr_kinase_cat_dom"/>
</dbReference>
<keyword evidence="16" id="KW-0675">Receptor</keyword>
<dbReference type="GO" id="GO:0005899">
    <property type="term" value="C:insulin receptor complex"/>
    <property type="evidence" value="ECO:0007669"/>
    <property type="project" value="TreeGrafter"/>
</dbReference>
<evidence type="ECO:0000256" key="3">
    <source>
        <dbReference type="ARBA" id="ARBA00022679"/>
    </source>
</evidence>
<dbReference type="GO" id="GO:0043560">
    <property type="term" value="F:insulin receptor substrate binding"/>
    <property type="evidence" value="ECO:0007669"/>
    <property type="project" value="TreeGrafter"/>
</dbReference>
<dbReference type="InterPro" id="IPR050122">
    <property type="entry name" value="RTK"/>
</dbReference>
<keyword evidence="8" id="KW-0418">Kinase</keyword>
<dbReference type="GO" id="GO:0005009">
    <property type="term" value="F:insulin receptor activity"/>
    <property type="evidence" value="ECO:0007669"/>
    <property type="project" value="TreeGrafter"/>
</dbReference>
<dbReference type="InterPro" id="IPR020635">
    <property type="entry name" value="Tyr_kinase_cat_dom"/>
</dbReference>
<evidence type="ECO:0000256" key="5">
    <source>
        <dbReference type="ARBA" id="ARBA00022729"/>
    </source>
</evidence>
<dbReference type="InterPro" id="IPR000719">
    <property type="entry name" value="Prot_kinase_dom"/>
</dbReference>
<protein>
    <recommendedName>
        <fullName evidence="2">receptor protein-tyrosine kinase</fullName>
        <ecNumber evidence="2">2.7.10.1</ecNumber>
    </recommendedName>
</protein>
<dbReference type="SMART" id="SM00219">
    <property type="entry name" value="TyrKc"/>
    <property type="match status" value="1"/>
</dbReference>
<dbReference type="InterPro" id="IPR008266">
    <property type="entry name" value="Tyr_kinase_AS"/>
</dbReference>
<feature type="compositionally biased region" description="Gly residues" evidence="14">
    <location>
        <begin position="254"/>
        <end position="266"/>
    </location>
</feature>
<feature type="region of interest" description="Disordered" evidence="14">
    <location>
        <begin position="470"/>
        <end position="523"/>
    </location>
</feature>
<comment type="subcellular location">
    <subcellularLocation>
        <location evidence="1">Membrane</location>
        <topology evidence="1">Single-pass type I membrane protein</topology>
    </subcellularLocation>
</comment>
<feature type="compositionally biased region" description="Polar residues" evidence="14">
    <location>
        <begin position="285"/>
        <end position="342"/>
    </location>
</feature>
<evidence type="ECO:0000256" key="6">
    <source>
        <dbReference type="ARBA" id="ARBA00022737"/>
    </source>
</evidence>
<organism evidence="16">
    <name type="scientific">Cacopsylla melanoneura</name>
    <dbReference type="NCBI Taxonomy" id="428564"/>
    <lineage>
        <taxon>Eukaryota</taxon>
        <taxon>Metazoa</taxon>
        <taxon>Ecdysozoa</taxon>
        <taxon>Arthropoda</taxon>
        <taxon>Hexapoda</taxon>
        <taxon>Insecta</taxon>
        <taxon>Pterygota</taxon>
        <taxon>Neoptera</taxon>
        <taxon>Paraneoptera</taxon>
        <taxon>Hemiptera</taxon>
        <taxon>Sternorrhyncha</taxon>
        <taxon>Psylloidea</taxon>
        <taxon>Psyllidae</taxon>
        <taxon>Psyllinae</taxon>
        <taxon>Cacopsylla</taxon>
    </lineage>
</organism>
<evidence type="ECO:0000256" key="1">
    <source>
        <dbReference type="ARBA" id="ARBA00004479"/>
    </source>
</evidence>
<keyword evidence="4" id="KW-0812">Transmembrane</keyword>
<accession>A0A8D8T5M4</accession>
<keyword evidence="11" id="KW-0472">Membrane</keyword>
<feature type="compositionally biased region" description="Gly residues" evidence="14">
    <location>
        <begin position="479"/>
        <end position="491"/>
    </location>
</feature>
<dbReference type="FunFam" id="1.10.510.10:FF:000554">
    <property type="entry name" value="Predicted protein"/>
    <property type="match status" value="1"/>
</dbReference>